<accession>A0AAV7VCK1</accession>
<sequence>MQNAHAPHISRARRRVAMVARAAPRGQEETVEGRTLAHSGNSPRTERNRWKARAESAARLQLRWRFRFPTLHRVRLRRVNHHQEAAIRLHLLQV</sequence>
<reference evidence="2" key="1">
    <citation type="journal article" date="2022" name="bioRxiv">
        <title>Sequencing and chromosome-scale assembly of the giantPleurodeles waltlgenome.</title>
        <authorList>
            <person name="Brown T."/>
            <person name="Elewa A."/>
            <person name="Iarovenko S."/>
            <person name="Subramanian E."/>
            <person name="Araus A.J."/>
            <person name="Petzold A."/>
            <person name="Susuki M."/>
            <person name="Suzuki K.-i.T."/>
            <person name="Hayashi T."/>
            <person name="Toyoda A."/>
            <person name="Oliveira C."/>
            <person name="Osipova E."/>
            <person name="Leigh N.D."/>
            <person name="Simon A."/>
            <person name="Yun M.H."/>
        </authorList>
    </citation>
    <scope>NUCLEOTIDE SEQUENCE</scope>
    <source>
        <strain evidence="2">20211129_DDA</strain>
        <tissue evidence="2">Liver</tissue>
    </source>
</reference>
<evidence type="ECO:0000313" key="3">
    <source>
        <dbReference type="Proteomes" id="UP001066276"/>
    </source>
</evidence>
<dbReference type="EMBL" id="JANPWB010000003">
    <property type="protein sequence ID" value="KAJ1199048.1"/>
    <property type="molecule type" value="Genomic_DNA"/>
</dbReference>
<evidence type="ECO:0000256" key="1">
    <source>
        <dbReference type="SAM" id="MobiDB-lite"/>
    </source>
</evidence>
<organism evidence="2 3">
    <name type="scientific">Pleurodeles waltl</name>
    <name type="common">Iberian ribbed newt</name>
    <dbReference type="NCBI Taxonomy" id="8319"/>
    <lineage>
        <taxon>Eukaryota</taxon>
        <taxon>Metazoa</taxon>
        <taxon>Chordata</taxon>
        <taxon>Craniata</taxon>
        <taxon>Vertebrata</taxon>
        <taxon>Euteleostomi</taxon>
        <taxon>Amphibia</taxon>
        <taxon>Batrachia</taxon>
        <taxon>Caudata</taxon>
        <taxon>Salamandroidea</taxon>
        <taxon>Salamandridae</taxon>
        <taxon>Pleurodelinae</taxon>
        <taxon>Pleurodeles</taxon>
    </lineage>
</organism>
<keyword evidence="3" id="KW-1185">Reference proteome</keyword>
<feature type="region of interest" description="Disordered" evidence="1">
    <location>
        <begin position="1"/>
        <end position="49"/>
    </location>
</feature>
<dbReference type="AlphaFoldDB" id="A0AAV7VCK1"/>
<comment type="caution">
    <text evidence="2">The sequence shown here is derived from an EMBL/GenBank/DDBJ whole genome shotgun (WGS) entry which is preliminary data.</text>
</comment>
<protein>
    <submittedName>
        <fullName evidence="2">Uncharacterized protein</fullName>
    </submittedName>
</protein>
<name>A0AAV7VCK1_PLEWA</name>
<evidence type="ECO:0000313" key="2">
    <source>
        <dbReference type="EMBL" id="KAJ1199048.1"/>
    </source>
</evidence>
<dbReference type="Proteomes" id="UP001066276">
    <property type="component" value="Chromosome 2_1"/>
</dbReference>
<proteinExistence type="predicted"/>
<gene>
    <name evidence="2" type="ORF">NDU88_002886</name>
</gene>